<evidence type="ECO:0000313" key="2">
    <source>
        <dbReference type="Proteomes" id="UP001498476"/>
    </source>
</evidence>
<name>A0ABR1HHV5_9HYPO</name>
<accession>A0ABR1HHV5</accession>
<gene>
    <name evidence="1" type="ORF">QQX98_002584</name>
</gene>
<dbReference type="SUPFAM" id="SSF53474">
    <property type="entry name" value="alpha/beta-Hydrolases"/>
    <property type="match status" value="1"/>
</dbReference>
<dbReference type="Gene3D" id="3.40.50.1820">
    <property type="entry name" value="alpha/beta hydrolase"/>
    <property type="match status" value="1"/>
</dbReference>
<dbReference type="EMBL" id="JAZAVJ010000027">
    <property type="protein sequence ID" value="KAK7420780.1"/>
    <property type="molecule type" value="Genomic_DNA"/>
</dbReference>
<dbReference type="Proteomes" id="UP001498476">
    <property type="component" value="Unassembled WGS sequence"/>
</dbReference>
<reference evidence="1 2" key="1">
    <citation type="journal article" date="2025" name="Microbiol. Resour. Announc.">
        <title>Draft genome sequences for Neonectria magnoliae and Neonectria punicea, canker pathogens of Liriodendron tulipifera and Acer saccharum in West Virginia.</title>
        <authorList>
            <person name="Petronek H.M."/>
            <person name="Kasson M.T."/>
            <person name="Metheny A.M."/>
            <person name="Stauder C.M."/>
            <person name="Lovett B."/>
            <person name="Lynch S.C."/>
            <person name="Garnas J.R."/>
            <person name="Kasson L.R."/>
            <person name="Stajich J.E."/>
        </authorList>
    </citation>
    <scope>NUCLEOTIDE SEQUENCE [LARGE SCALE GENOMIC DNA]</scope>
    <source>
        <strain evidence="1 2">NRRL 64653</strain>
    </source>
</reference>
<dbReference type="InterPro" id="IPR029058">
    <property type="entry name" value="AB_hydrolase_fold"/>
</dbReference>
<sequence length="316" mass="34636">MEAPESIPVTEVPTTSLHSHHKGLLGGSIGWLFARLVPLAHSSLFPGNAGDIDYKRLGRGRTEIQAHHQSVTSKVESKVGIHDYGGGEEDFIVVLAHGNTRPTRYLRELIESLQSCNIKVVGRDFVGYDLSSQVPFADGALEIAAHANDEAVLDYLEEKYPNAKFILCGRSIGTFFWAGQLHRPSVVGAIGIVPFAKATAVIQNYVRTVFPWPFHHAVPTQTVVGTAFPRDYVSAKMPECTTKGFAIEDFPSDVSGKRVALFPASVDELVPKSEVEDLSDMLEKRGCEVTTTWNEGDHRVLPTAQQLAEALKFIKN</sequence>
<organism evidence="1 2">
    <name type="scientific">Neonectria punicea</name>
    <dbReference type="NCBI Taxonomy" id="979145"/>
    <lineage>
        <taxon>Eukaryota</taxon>
        <taxon>Fungi</taxon>
        <taxon>Dikarya</taxon>
        <taxon>Ascomycota</taxon>
        <taxon>Pezizomycotina</taxon>
        <taxon>Sordariomycetes</taxon>
        <taxon>Hypocreomycetidae</taxon>
        <taxon>Hypocreales</taxon>
        <taxon>Nectriaceae</taxon>
        <taxon>Neonectria</taxon>
    </lineage>
</organism>
<comment type="caution">
    <text evidence="1">The sequence shown here is derived from an EMBL/GenBank/DDBJ whole genome shotgun (WGS) entry which is preliminary data.</text>
</comment>
<keyword evidence="2" id="KW-1185">Reference proteome</keyword>
<protein>
    <recommendedName>
        <fullName evidence="3">Serine aminopeptidase S33 domain-containing protein</fullName>
    </recommendedName>
</protein>
<evidence type="ECO:0008006" key="3">
    <source>
        <dbReference type="Google" id="ProtNLM"/>
    </source>
</evidence>
<evidence type="ECO:0000313" key="1">
    <source>
        <dbReference type="EMBL" id="KAK7420780.1"/>
    </source>
</evidence>
<proteinExistence type="predicted"/>